<keyword evidence="4" id="KW-0309">Germination</keyword>
<dbReference type="RefSeq" id="WP_019686158.1">
    <property type="nucleotide sequence ID" value="NZ_CP036496.1"/>
</dbReference>
<dbReference type="GO" id="GO:0009847">
    <property type="term" value="P:spore germination"/>
    <property type="evidence" value="ECO:0007669"/>
    <property type="project" value="InterPro"/>
</dbReference>
<dbReference type="PANTHER" id="PTHR34975">
    <property type="entry name" value="SPORE GERMINATION PROTEIN A2"/>
    <property type="match status" value="1"/>
</dbReference>
<evidence type="ECO:0000256" key="5">
    <source>
        <dbReference type="ARBA" id="ARBA00022692"/>
    </source>
</evidence>
<gene>
    <name evidence="9" type="primary">yndE_3</name>
    <name evidence="9" type="ORF">NCTC10343_00806</name>
</gene>
<organism evidence="9 10">
    <name type="scientific">Paenibacillus polymyxa</name>
    <name type="common">Bacillus polymyxa</name>
    <dbReference type="NCBI Taxonomy" id="1406"/>
    <lineage>
        <taxon>Bacteria</taxon>
        <taxon>Bacillati</taxon>
        <taxon>Bacillota</taxon>
        <taxon>Bacilli</taxon>
        <taxon>Bacillales</taxon>
        <taxon>Paenibacillaceae</taxon>
        <taxon>Paenibacillus</taxon>
    </lineage>
</organism>
<feature type="transmembrane region" description="Helical" evidence="8">
    <location>
        <begin position="336"/>
        <end position="356"/>
    </location>
</feature>
<proteinExistence type="inferred from homology"/>
<dbReference type="PANTHER" id="PTHR34975:SF2">
    <property type="entry name" value="SPORE GERMINATION PROTEIN A2"/>
    <property type="match status" value="1"/>
</dbReference>
<accession>A0A378XPU9</accession>
<comment type="subcellular location">
    <subcellularLocation>
        <location evidence="1">Membrane</location>
        <topology evidence="1">Multi-pass membrane protein</topology>
    </subcellularLocation>
</comment>
<comment type="similarity">
    <text evidence="2">Belongs to the amino acid-polyamine-organocation (APC) superfamily. Spore germination protein (SGP) (TC 2.A.3.9) family.</text>
</comment>
<evidence type="ECO:0000256" key="8">
    <source>
        <dbReference type="SAM" id="Phobius"/>
    </source>
</evidence>
<evidence type="ECO:0000256" key="4">
    <source>
        <dbReference type="ARBA" id="ARBA00022544"/>
    </source>
</evidence>
<feature type="transmembrane region" description="Helical" evidence="8">
    <location>
        <begin position="275"/>
        <end position="295"/>
    </location>
</feature>
<evidence type="ECO:0000313" key="10">
    <source>
        <dbReference type="Proteomes" id="UP000254400"/>
    </source>
</evidence>
<evidence type="ECO:0000256" key="2">
    <source>
        <dbReference type="ARBA" id="ARBA00007998"/>
    </source>
</evidence>
<feature type="transmembrane region" description="Helical" evidence="8">
    <location>
        <begin position="307"/>
        <end position="330"/>
    </location>
</feature>
<dbReference type="Pfam" id="PF03845">
    <property type="entry name" value="Spore_permease"/>
    <property type="match status" value="1"/>
</dbReference>
<reference evidence="9 10" key="1">
    <citation type="submission" date="2018-06" db="EMBL/GenBank/DDBJ databases">
        <authorList>
            <consortium name="Pathogen Informatics"/>
            <person name="Doyle S."/>
        </authorList>
    </citation>
    <scope>NUCLEOTIDE SEQUENCE [LARGE SCALE GENOMIC DNA]</scope>
    <source>
        <strain evidence="9 10">NCTC10343</strain>
    </source>
</reference>
<sequence>MEEKGRISITNIAVLVFLSIIGDCVLVYPSLITSISKQDAWISSLLSIPAGLAVLLLLLRVHQLYPDLTFVQLCQQILGPWLGALISIWYLFHLMMNSAIYLREVGDFMNSQTYVMTPLPVINLLFILVLMWGMYMGLEPIARTAQILFPLCLAFALFLILCLLPQCDSQQLKPIMEQGIPKIMEGSLFALSYPFGELAFLLMIFPYVSKKPGLKKSVLLSGLAASILLSVLLLVSLLVLGPFVTEHSVYTSYTLSKKINIGNFLQRIESMMSTAWIITTFVKTILHFYAFTLGMTQLLRLNNVRTFLGPSFMILFGLIIVSAPNITYYLDTIVHAWIYWDLTDSVVLPSLLLIVYKLRSKGRHSLEPS</sequence>
<evidence type="ECO:0000256" key="6">
    <source>
        <dbReference type="ARBA" id="ARBA00022989"/>
    </source>
</evidence>
<feature type="transmembrane region" description="Helical" evidence="8">
    <location>
        <begin position="7"/>
        <end position="28"/>
    </location>
</feature>
<feature type="transmembrane region" description="Helical" evidence="8">
    <location>
        <begin position="114"/>
        <end position="135"/>
    </location>
</feature>
<evidence type="ECO:0000313" key="9">
    <source>
        <dbReference type="EMBL" id="SUA63910.1"/>
    </source>
</evidence>
<evidence type="ECO:0000256" key="7">
    <source>
        <dbReference type="ARBA" id="ARBA00023136"/>
    </source>
</evidence>
<feature type="transmembrane region" description="Helical" evidence="8">
    <location>
        <begin position="80"/>
        <end position="102"/>
    </location>
</feature>
<dbReference type="AlphaFoldDB" id="A0A378XPU9"/>
<dbReference type="Proteomes" id="UP000254400">
    <property type="component" value="Unassembled WGS sequence"/>
</dbReference>
<keyword evidence="5 8" id="KW-0812">Transmembrane</keyword>
<feature type="transmembrane region" description="Helical" evidence="8">
    <location>
        <begin position="186"/>
        <end position="208"/>
    </location>
</feature>
<evidence type="ECO:0000256" key="1">
    <source>
        <dbReference type="ARBA" id="ARBA00004141"/>
    </source>
</evidence>
<dbReference type="GeneID" id="93349624"/>
<evidence type="ECO:0000256" key="3">
    <source>
        <dbReference type="ARBA" id="ARBA00022448"/>
    </source>
</evidence>
<name>A0A378XPU9_PAEPO</name>
<keyword evidence="7 8" id="KW-0472">Membrane</keyword>
<dbReference type="GO" id="GO:0016020">
    <property type="term" value="C:membrane"/>
    <property type="evidence" value="ECO:0007669"/>
    <property type="project" value="UniProtKB-SubCell"/>
</dbReference>
<protein>
    <submittedName>
        <fullName evidence="9">Spore germination protein</fullName>
    </submittedName>
</protein>
<dbReference type="EMBL" id="UGSC01000001">
    <property type="protein sequence ID" value="SUA63910.1"/>
    <property type="molecule type" value="Genomic_DNA"/>
</dbReference>
<dbReference type="InterPro" id="IPR004761">
    <property type="entry name" value="Spore_GerAB"/>
</dbReference>
<keyword evidence="3" id="KW-0813">Transport</keyword>
<dbReference type="NCBIfam" id="TIGR00912">
    <property type="entry name" value="2A0309"/>
    <property type="match status" value="1"/>
</dbReference>
<feature type="transmembrane region" description="Helical" evidence="8">
    <location>
        <begin position="147"/>
        <end position="166"/>
    </location>
</feature>
<feature type="transmembrane region" description="Helical" evidence="8">
    <location>
        <begin position="40"/>
        <end position="59"/>
    </location>
</feature>
<keyword evidence="6 8" id="KW-1133">Transmembrane helix</keyword>
<feature type="transmembrane region" description="Helical" evidence="8">
    <location>
        <begin position="220"/>
        <end position="244"/>
    </location>
</feature>